<dbReference type="Proteomes" id="UP001140949">
    <property type="component" value="Unassembled WGS sequence"/>
</dbReference>
<keyword evidence="2" id="KW-1185">Reference proteome</keyword>
<name>A0AAX6ETS8_IRIPA</name>
<comment type="caution">
    <text evidence="1">The sequence shown here is derived from an EMBL/GenBank/DDBJ whole genome shotgun (WGS) entry which is preliminary data.</text>
</comment>
<proteinExistence type="predicted"/>
<reference evidence="1" key="1">
    <citation type="journal article" date="2023" name="GigaByte">
        <title>Genome assembly of the bearded iris, Iris pallida Lam.</title>
        <authorList>
            <person name="Bruccoleri R.E."/>
            <person name="Oakeley E.J."/>
            <person name="Faust A.M.E."/>
            <person name="Altorfer M."/>
            <person name="Dessus-Babus S."/>
            <person name="Burckhardt D."/>
            <person name="Oertli M."/>
            <person name="Naumann U."/>
            <person name="Petersen F."/>
            <person name="Wong J."/>
        </authorList>
    </citation>
    <scope>NUCLEOTIDE SEQUENCE</scope>
    <source>
        <strain evidence="1">GSM-AAB239-AS_SAM_17_03QT</strain>
    </source>
</reference>
<gene>
    <name evidence="1" type="ORF">M6B38_170405</name>
</gene>
<sequence length="118" mass="13722">MIEPKPLTSLSLQLSKDESSDFDALQTLADLSLHILLPPSTVESGTWSSLPWTSLLRWFMRLLRGSEAYFWEYNIWRFENRCLSRSCGYKGCRSLKIDHHQDGAAYAIDHQFIFIDYS</sequence>
<organism evidence="1 2">
    <name type="scientific">Iris pallida</name>
    <name type="common">Sweet iris</name>
    <dbReference type="NCBI Taxonomy" id="29817"/>
    <lineage>
        <taxon>Eukaryota</taxon>
        <taxon>Viridiplantae</taxon>
        <taxon>Streptophyta</taxon>
        <taxon>Embryophyta</taxon>
        <taxon>Tracheophyta</taxon>
        <taxon>Spermatophyta</taxon>
        <taxon>Magnoliopsida</taxon>
        <taxon>Liliopsida</taxon>
        <taxon>Asparagales</taxon>
        <taxon>Iridaceae</taxon>
        <taxon>Iridoideae</taxon>
        <taxon>Irideae</taxon>
        <taxon>Iris</taxon>
    </lineage>
</organism>
<evidence type="ECO:0000313" key="1">
    <source>
        <dbReference type="EMBL" id="KAJ6807490.1"/>
    </source>
</evidence>
<dbReference type="EMBL" id="JANAVB010033820">
    <property type="protein sequence ID" value="KAJ6807490.1"/>
    <property type="molecule type" value="Genomic_DNA"/>
</dbReference>
<protein>
    <submittedName>
        <fullName evidence="1">Cold-regulated 413 plasma membrane protein 2-like</fullName>
    </submittedName>
</protein>
<dbReference type="AlphaFoldDB" id="A0AAX6ETS8"/>
<evidence type="ECO:0000313" key="2">
    <source>
        <dbReference type="Proteomes" id="UP001140949"/>
    </source>
</evidence>
<accession>A0AAX6ETS8</accession>
<reference evidence="1" key="2">
    <citation type="submission" date="2023-04" db="EMBL/GenBank/DDBJ databases">
        <authorList>
            <person name="Bruccoleri R.E."/>
            <person name="Oakeley E.J."/>
            <person name="Faust A.-M."/>
            <person name="Dessus-Babus S."/>
            <person name="Altorfer M."/>
            <person name="Burckhardt D."/>
            <person name="Oertli M."/>
            <person name="Naumann U."/>
            <person name="Petersen F."/>
            <person name="Wong J."/>
        </authorList>
    </citation>
    <scope>NUCLEOTIDE SEQUENCE</scope>
    <source>
        <strain evidence="1">GSM-AAB239-AS_SAM_17_03QT</strain>
        <tissue evidence="1">Leaf</tissue>
    </source>
</reference>